<dbReference type="AlphaFoldDB" id="A0AAV7SMU2"/>
<evidence type="ECO:0000313" key="3">
    <source>
        <dbReference type="Proteomes" id="UP001066276"/>
    </source>
</evidence>
<dbReference type="EMBL" id="JANPWB010000008">
    <property type="protein sequence ID" value="KAJ1165380.1"/>
    <property type="molecule type" value="Genomic_DNA"/>
</dbReference>
<organism evidence="2 3">
    <name type="scientific">Pleurodeles waltl</name>
    <name type="common">Iberian ribbed newt</name>
    <dbReference type="NCBI Taxonomy" id="8319"/>
    <lineage>
        <taxon>Eukaryota</taxon>
        <taxon>Metazoa</taxon>
        <taxon>Chordata</taxon>
        <taxon>Craniata</taxon>
        <taxon>Vertebrata</taxon>
        <taxon>Euteleostomi</taxon>
        <taxon>Amphibia</taxon>
        <taxon>Batrachia</taxon>
        <taxon>Caudata</taxon>
        <taxon>Salamandroidea</taxon>
        <taxon>Salamandridae</taxon>
        <taxon>Pleurodelinae</taxon>
        <taxon>Pleurodeles</taxon>
    </lineage>
</organism>
<gene>
    <name evidence="2" type="ORF">NDU88_005808</name>
</gene>
<name>A0AAV7SMU2_PLEWA</name>
<accession>A0AAV7SMU2</accession>
<protein>
    <submittedName>
        <fullName evidence="2">Uncharacterized protein</fullName>
    </submittedName>
</protein>
<feature type="compositionally biased region" description="Basic and acidic residues" evidence="1">
    <location>
        <begin position="13"/>
        <end position="26"/>
    </location>
</feature>
<proteinExistence type="predicted"/>
<feature type="region of interest" description="Disordered" evidence="1">
    <location>
        <begin position="1"/>
        <end position="26"/>
    </location>
</feature>
<keyword evidence="3" id="KW-1185">Reference proteome</keyword>
<evidence type="ECO:0000313" key="2">
    <source>
        <dbReference type="EMBL" id="KAJ1165380.1"/>
    </source>
</evidence>
<evidence type="ECO:0000256" key="1">
    <source>
        <dbReference type="SAM" id="MobiDB-lite"/>
    </source>
</evidence>
<sequence>MLFNGGTKMLQTESRRSVPENQRLDKEERHPLDIGRLLAGFPKTRGLRLQGYIWASGIFIRSGRSQGGSVDLGCRSRRDGQEGVNWGGLKVGFAWGPSLASGPPEPRQWIQLAGPCYYESLQNRNFRLASHVPCGEYRF</sequence>
<reference evidence="2" key="1">
    <citation type="journal article" date="2022" name="bioRxiv">
        <title>Sequencing and chromosome-scale assembly of the giantPleurodeles waltlgenome.</title>
        <authorList>
            <person name="Brown T."/>
            <person name="Elewa A."/>
            <person name="Iarovenko S."/>
            <person name="Subramanian E."/>
            <person name="Araus A.J."/>
            <person name="Petzold A."/>
            <person name="Susuki M."/>
            <person name="Suzuki K.-i.T."/>
            <person name="Hayashi T."/>
            <person name="Toyoda A."/>
            <person name="Oliveira C."/>
            <person name="Osipova E."/>
            <person name="Leigh N.D."/>
            <person name="Simon A."/>
            <person name="Yun M.H."/>
        </authorList>
    </citation>
    <scope>NUCLEOTIDE SEQUENCE</scope>
    <source>
        <strain evidence="2">20211129_DDA</strain>
        <tissue evidence="2">Liver</tissue>
    </source>
</reference>
<comment type="caution">
    <text evidence="2">The sequence shown here is derived from an EMBL/GenBank/DDBJ whole genome shotgun (WGS) entry which is preliminary data.</text>
</comment>
<dbReference type="Proteomes" id="UP001066276">
    <property type="component" value="Chromosome 4_2"/>
</dbReference>